<feature type="chain" id="PRO_5001972766" description="Secreted protein" evidence="1">
    <location>
        <begin position="19"/>
        <end position="85"/>
    </location>
</feature>
<protein>
    <recommendedName>
        <fullName evidence="4">Secreted protein</fullName>
    </recommendedName>
</protein>
<reference evidence="2 3" key="3">
    <citation type="journal article" date="2010" name="BMC Genomics">
        <title>Transcriptome sequencing and comparative analysis of cucumber flowers with different sex types.</title>
        <authorList>
            <person name="Guo S."/>
            <person name="Zheng Y."/>
            <person name="Joung J.G."/>
            <person name="Liu S."/>
            <person name="Zhang Z."/>
            <person name="Crasta O.R."/>
            <person name="Sobral B.W."/>
            <person name="Xu Y."/>
            <person name="Huang S."/>
            <person name="Fei Z."/>
        </authorList>
    </citation>
    <scope>NUCLEOTIDE SEQUENCE [LARGE SCALE GENOMIC DNA]</scope>
    <source>
        <strain evidence="3">cv. 9930</strain>
    </source>
</reference>
<feature type="signal peptide" evidence="1">
    <location>
        <begin position="1"/>
        <end position="18"/>
    </location>
</feature>
<evidence type="ECO:0000313" key="2">
    <source>
        <dbReference type="EMBL" id="KGN54711.1"/>
    </source>
</evidence>
<dbReference type="AlphaFoldDB" id="A0A0A0L3J2"/>
<reference evidence="2 3" key="2">
    <citation type="journal article" date="2009" name="PLoS ONE">
        <title>An integrated genetic and cytogenetic map of the cucumber genome.</title>
        <authorList>
            <person name="Ren Y."/>
            <person name="Zhang Z."/>
            <person name="Liu J."/>
            <person name="Staub J.E."/>
            <person name="Han Y."/>
            <person name="Cheng Z."/>
            <person name="Li X."/>
            <person name="Lu J."/>
            <person name="Miao H."/>
            <person name="Kang H."/>
            <person name="Xie B."/>
            <person name="Gu X."/>
            <person name="Wang X."/>
            <person name="Du Y."/>
            <person name="Jin W."/>
            <person name="Huang S."/>
        </authorList>
    </citation>
    <scope>NUCLEOTIDE SEQUENCE [LARGE SCALE GENOMIC DNA]</scope>
    <source>
        <strain evidence="3">cv. 9930</strain>
    </source>
</reference>
<gene>
    <name evidence="2" type="ORF">Csa_4G431910</name>
</gene>
<keyword evidence="1" id="KW-0732">Signal</keyword>
<evidence type="ECO:0000313" key="3">
    <source>
        <dbReference type="Proteomes" id="UP000029981"/>
    </source>
</evidence>
<sequence length="85" mass="9594">MMMLLLLLYIALVMPAKTLKTIQLLPCKTLARRSPSPSDVKFHLSPPRSIRRREASSVRTPLFVAISPLRRITVVSVQPSSIRQL</sequence>
<reference evidence="2 3" key="1">
    <citation type="journal article" date="2009" name="Nat. Genet.">
        <title>The genome of the cucumber, Cucumis sativus L.</title>
        <authorList>
            <person name="Huang S."/>
            <person name="Li R."/>
            <person name="Zhang Z."/>
            <person name="Li L."/>
            <person name="Gu X."/>
            <person name="Fan W."/>
            <person name="Lucas W.J."/>
            <person name="Wang X."/>
            <person name="Xie B."/>
            <person name="Ni P."/>
            <person name="Ren Y."/>
            <person name="Zhu H."/>
            <person name="Li J."/>
            <person name="Lin K."/>
            <person name="Jin W."/>
            <person name="Fei Z."/>
            <person name="Li G."/>
            <person name="Staub J."/>
            <person name="Kilian A."/>
            <person name="van der Vossen E.A."/>
            <person name="Wu Y."/>
            <person name="Guo J."/>
            <person name="He J."/>
            <person name="Jia Z."/>
            <person name="Ren Y."/>
            <person name="Tian G."/>
            <person name="Lu Y."/>
            <person name="Ruan J."/>
            <person name="Qian W."/>
            <person name="Wang M."/>
            <person name="Huang Q."/>
            <person name="Li B."/>
            <person name="Xuan Z."/>
            <person name="Cao J."/>
            <person name="Asan"/>
            <person name="Wu Z."/>
            <person name="Zhang J."/>
            <person name="Cai Q."/>
            <person name="Bai Y."/>
            <person name="Zhao B."/>
            <person name="Han Y."/>
            <person name="Li Y."/>
            <person name="Li X."/>
            <person name="Wang S."/>
            <person name="Shi Q."/>
            <person name="Liu S."/>
            <person name="Cho W.K."/>
            <person name="Kim J.Y."/>
            <person name="Xu Y."/>
            <person name="Heller-Uszynska K."/>
            <person name="Miao H."/>
            <person name="Cheng Z."/>
            <person name="Zhang S."/>
            <person name="Wu J."/>
            <person name="Yang Y."/>
            <person name="Kang H."/>
            <person name="Li M."/>
            <person name="Liang H."/>
            <person name="Ren X."/>
            <person name="Shi Z."/>
            <person name="Wen M."/>
            <person name="Jian M."/>
            <person name="Yang H."/>
            <person name="Zhang G."/>
            <person name="Yang Z."/>
            <person name="Chen R."/>
            <person name="Liu S."/>
            <person name="Li J."/>
            <person name="Ma L."/>
            <person name="Liu H."/>
            <person name="Zhou Y."/>
            <person name="Zhao J."/>
            <person name="Fang X."/>
            <person name="Li G."/>
            <person name="Fang L."/>
            <person name="Li Y."/>
            <person name="Liu D."/>
            <person name="Zheng H."/>
            <person name="Zhang Y."/>
            <person name="Qin N."/>
            <person name="Li Z."/>
            <person name="Yang G."/>
            <person name="Yang S."/>
            <person name="Bolund L."/>
            <person name="Kristiansen K."/>
            <person name="Zheng H."/>
            <person name="Li S."/>
            <person name="Zhang X."/>
            <person name="Yang H."/>
            <person name="Wang J."/>
            <person name="Sun R."/>
            <person name="Zhang B."/>
            <person name="Jiang S."/>
            <person name="Wang J."/>
            <person name="Du Y."/>
            <person name="Li S."/>
        </authorList>
    </citation>
    <scope>NUCLEOTIDE SEQUENCE [LARGE SCALE GENOMIC DNA]</scope>
    <source>
        <strain evidence="3">cv. 9930</strain>
    </source>
</reference>
<evidence type="ECO:0008006" key="4">
    <source>
        <dbReference type="Google" id="ProtNLM"/>
    </source>
</evidence>
<evidence type="ECO:0000256" key="1">
    <source>
        <dbReference type="SAM" id="SignalP"/>
    </source>
</evidence>
<dbReference type="EMBL" id="CM002925">
    <property type="protein sequence ID" value="KGN54711.1"/>
    <property type="molecule type" value="Genomic_DNA"/>
</dbReference>
<name>A0A0A0L3J2_CUCSA</name>
<reference evidence="2 3" key="4">
    <citation type="journal article" date="2011" name="BMC Genomics">
        <title>RNA-Seq improves annotation of protein-coding genes in the cucumber genome.</title>
        <authorList>
            <person name="Li Z."/>
            <person name="Zhang Z."/>
            <person name="Yan P."/>
            <person name="Huang S."/>
            <person name="Fei Z."/>
            <person name="Lin K."/>
        </authorList>
    </citation>
    <scope>NUCLEOTIDE SEQUENCE [LARGE SCALE GENOMIC DNA]</scope>
    <source>
        <strain evidence="3">cv. 9930</strain>
    </source>
</reference>
<keyword evidence="3" id="KW-1185">Reference proteome</keyword>
<accession>A0A0A0L3J2</accession>
<organism evidence="2 3">
    <name type="scientific">Cucumis sativus</name>
    <name type="common">Cucumber</name>
    <dbReference type="NCBI Taxonomy" id="3659"/>
    <lineage>
        <taxon>Eukaryota</taxon>
        <taxon>Viridiplantae</taxon>
        <taxon>Streptophyta</taxon>
        <taxon>Embryophyta</taxon>
        <taxon>Tracheophyta</taxon>
        <taxon>Spermatophyta</taxon>
        <taxon>Magnoliopsida</taxon>
        <taxon>eudicotyledons</taxon>
        <taxon>Gunneridae</taxon>
        <taxon>Pentapetalae</taxon>
        <taxon>rosids</taxon>
        <taxon>fabids</taxon>
        <taxon>Cucurbitales</taxon>
        <taxon>Cucurbitaceae</taxon>
        <taxon>Benincaseae</taxon>
        <taxon>Cucumis</taxon>
    </lineage>
</organism>
<dbReference type="Proteomes" id="UP000029981">
    <property type="component" value="Chromosome 4"/>
</dbReference>
<dbReference type="Gramene" id="KGN54711">
    <property type="protein sequence ID" value="KGN54711"/>
    <property type="gene ID" value="Csa_4G431910"/>
</dbReference>
<proteinExistence type="predicted"/>